<reference evidence="2 3" key="1">
    <citation type="submission" date="2018-06" db="EMBL/GenBank/DDBJ databases">
        <authorList>
            <consortium name="Pathogen Informatics"/>
            <person name="Doyle S."/>
        </authorList>
    </citation>
    <scope>NUCLEOTIDE SEQUENCE [LARGE SCALE GENOMIC DNA]</scope>
    <source>
        <strain evidence="2 3">NCTC11179</strain>
    </source>
</reference>
<dbReference type="Pfam" id="PF12725">
    <property type="entry name" value="DUF3810"/>
    <property type="match status" value="1"/>
</dbReference>
<gene>
    <name evidence="2" type="ORF">NCTC11179_01130</name>
</gene>
<dbReference type="AlphaFoldDB" id="A0A378RKS0"/>
<feature type="transmembrane region" description="Helical" evidence="1">
    <location>
        <begin position="90"/>
        <end position="111"/>
    </location>
</feature>
<keyword evidence="1" id="KW-1133">Transmembrane helix</keyword>
<dbReference type="RefSeq" id="WP_115090506.1">
    <property type="nucleotide sequence ID" value="NZ_CP068107.1"/>
</dbReference>
<evidence type="ECO:0000313" key="2">
    <source>
        <dbReference type="EMBL" id="STZ27594.1"/>
    </source>
</evidence>
<accession>A0A378RKS0</accession>
<dbReference type="InterPro" id="IPR024294">
    <property type="entry name" value="DUF3810"/>
</dbReference>
<dbReference type="EMBL" id="UGQL01000001">
    <property type="protein sequence ID" value="STZ27594.1"/>
    <property type="molecule type" value="Genomic_DNA"/>
</dbReference>
<protein>
    <submittedName>
        <fullName evidence="2">Protein of uncharacterized function (DUF3810)</fullName>
    </submittedName>
</protein>
<sequence length="364" mass="42274">MRPIKLRYYLVGFVAFLLLKTILTANPQWVERFYTHGFYAVYLRIITACTNLFPFSIGDVLYFAVGLFLLWKIRQLWKKNRETKQRIRAYARLLIKGCFLFYVAFNLFWGFNNYRIPLATQLDLQQGYTKQELLELTQVMIQQTNALQLAITQDSLQAVVLPADKDQIRQDAQLGVQRLSESTQWFTYGNQKAKGSLYSLPLTYMGFSGYVNPFTLEAQVNTKIPTSTLIVTSSHEIAHQVGYAKESEANFIGFLATKKQQDIRYQYSANIFALRYCLKALGTEETEANFQALYAQIHPGVQTNLIENTLFWQSYKTVTDSIFKFIYSNFLKINNQKEGIRSYNKFIDLLIHYNKKEPVFTGSF</sequence>
<dbReference type="Proteomes" id="UP000255024">
    <property type="component" value="Unassembled WGS sequence"/>
</dbReference>
<proteinExistence type="predicted"/>
<evidence type="ECO:0000256" key="1">
    <source>
        <dbReference type="SAM" id="Phobius"/>
    </source>
</evidence>
<keyword evidence="1" id="KW-0812">Transmembrane</keyword>
<keyword evidence="3" id="KW-1185">Reference proteome</keyword>
<name>A0A378RKS0_MYROD</name>
<evidence type="ECO:0000313" key="3">
    <source>
        <dbReference type="Proteomes" id="UP000255024"/>
    </source>
</evidence>
<feature type="transmembrane region" description="Helical" evidence="1">
    <location>
        <begin position="40"/>
        <end position="70"/>
    </location>
</feature>
<keyword evidence="1" id="KW-0472">Membrane</keyword>
<organism evidence="2 3">
    <name type="scientific">Myroides odoratus</name>
    <name type="common">Flavobacterium odoratum</name>
    <dbReference type="NCBI Taxonomy" id="256"/>
    <lineage>
        <taxon>Bacteria</taxon>
        <taxon>Pseudomonadati</taxon>
        <taxon>Bacteroidota</taxon>
        <taxon>Flavobacteriia</taxon>
        <taxon>Flavobacteriales</taxon>
        <taxon>Flavobacteriaceae</taxon>
        <taxon>Myroides</taxon>
    </lineage>
</organism>